<feature type="signal peptide" evidence="4">
    <location>
        <begin position="1"/>
        <end position="23"/>
    </location>
</feature>
<evidence type="ECO:0000256" key="2">
    <source>
        <dbReference type="ARBA" id="ARBA00022723"/>
    </source>
</evidence>
<sequence>MVVAMRLRVIGFGLAAMLRRMVSDPAASASDAAGGGGGDAGRRGGGGGGGGGALFAVPRLFVGMAAKRGAADGGEPAARSPTSPLDPKALLLRSPRSPRTWWDAEPVGLGLALAADDDDAAAAAAAKNCLLSPRVGPLKSFASLPKDCGGGHSLRPELAKAMSCAAAATAAAGMSVPCGVFFHGDLKSGHSIRWRSPQCQAPLLRSGLRQAMSCAAAATAAAGMSVPCGVFFHGDLKSGPEATRSGGAHPNAKRRSFDLGCGKIPGPGSLPASIAGGGGGVRRFIGSVSASDIEQSEDYTCIIARGPNPKTTHIFGDCILEPQTIDASAAMDVTEAATKSYWVVKCDDAAAVAGGGGGGDDFLSSCFTCKKKLEGNDIYIYRGEKAFCSTNCRDQQILIEEEAENTTTIVSSPRSSCSSLHEDIFMAGMIVAT</sequence>
<dbReference type="Gramene" id="OPUNC01G05060.1">
    <property type="protein sequence ID" value="OPUNC01G05060.1"/>
    <property type="gene ID" value="OPUNC01G05060"/>
</dbReference>
<keyword evidence="2" id="KW-0479">Metal-binding</keyword>
<dbReference type="EnsemblPlants" id="OPUNC01G05060.1">
    <property type="protein sequence ID" value="OPUNC01G05060.1"/>
    <property type="gene ID" value="OPUNC01G05060"/>
</dbReference>
<dbReference type="PROSITE" id="PS51795">
    <property type="entry name" value="ZF_FLZ"/>
    <property type="match status" value="1"/>
</dbReference>
<dbReference type="PANTHER" id="PTHR46868:SF3">
    <property type="entry name" value="FCS-LIKE ZINC FINGER 11"/>
    <property type="match status" value="1"/>
</dbReference>
<name>A0A0E0JEW7_ORYPU</name>
<accession>A0A0E0JEW7</accession>
<proteinExistence type="inferred from homology"/>
<dbReference type="eggNOG" id="ENOG502QWBW">
    <property type="taxonomic scope" value="Eukaryota"/>
</dbReference>
<reference evidence="6" key="2">
    <citation type="submission" date="2018-05" db="EMBL/GenBank/DDBJ databases">
        <title>OpunRS2 (Oryza punctata Reference Sequence Version 2).</title>
        <authorList>
            <person name="Zhang J."/>
            <person name="Kudrna D."/>
            <person name="Lee S."/>
            <person name="Talag J."/>
            <person name="Welchert J."/>
            <person name="Wing R.A."/>
        </authorList>
    </citation>
    <scope>NUCLEOTIDE SEQUENCE [LARGE SCALE GENOMIC DNA]</scope>
</reference>
<evidence type="ECO:0000259" key="5">
    <source>
        <dbReference type="PROSITE" id="PS51795"/>
    </source>
</evidence>
<reference evidence="6" key="1">
    <citation type="submission" date="2015-04" db="UniProtKB">
        <authorList>
            <consortium name="EnsemblPlants"/>
        </authorList>
    </citation>
    <scope>IDENTIFICATION</scope>
</reference>
<protein>
    <recommendedName>
        <fullName evidence="5">FLZ-type domain-containing protein</fullName>
    </recommendedName>
</protein>
<evidence type="ECO:0000256" key="3">
    <source>
        <dbReference type="PROSITE-ProRule" id="PRU01131"/>
    </source>
</evidence>
<dbReference type="AlphaFoldDB" id="A0A0E0JEW7"/>
<organism evidence="6">
    <name type="scientific">Oryza punctata</name>
    <name type="common">Red rice</name>
    <dbReference type="NCBI Taxonomy" id="4537"/>
    <lineage>
        <taxon>Eukaryota</taxon>
        <taxon>Viridiplantae</taxon>
        <taxon>Streptophyta</taxon>
        <taxon>Embryophyta</taxon>
        <taxon>Tracheophyta</taxon>
        <taxon>Spermatophyta</taxon>
        <taxon>Magnoliopsida</taxon>
        <taxon>Liliopsida</taxon>
        <taxon>Poales</taxon>
        <taxon>Poaceae</taxon>
        <taxon>BOP clade</taxon>
        <taxon>Oryzoideae</taxon>
        <taxon>Oryzeae</taxon>
        <taxon>Oryzinae</taxon>
        <taxon>Oryza</taxon>
    </lineage>
</organism>
<evidence type="ECO:0000256" key="4">
    <source>
        <dbReference type="SAM" id="SignalP"/>
    </source>
</evidence>
<evidence type="ECO:0000313" key="7">
    <source>
        <dbReference type="Proteomes" id="UP000026962"/>
    </source>
</evidence>
<dbReference type="STRING" id="4537.A0A0E0JEW7"/>
<dbReference type="GO" id="GO:0046872">
    <property type="term" value="F:metal ion binding"/>
    <property type="evidence" value="ECO:0007669"/>
    <property type="project" value="UniProtKB-KW"/>
</dbReference>
<dbReference type="InterPro" id="IPR044585">
    <property type="entry name" value="FLZ10/11"/>
</dbReference>
<dbReference type="Pfam" id="PF04570">
    <property type="entry name" value="zf-FLZ"/>
    <property type="match status" value="1"/>
</dbReference>
<keyword evidence="7" id="KW-1185">Reference proteome</keyword>
<keyword evidence="4" id="KW-0732">Signal</keyword>
<dbReference type="PANTHER" id="PTHR46868">
    <property type="entry name" value="FCS-LIKE ZINC FINGER 11"/>
    <property type="match status" value="1"/>
</dbReference>
<dbReference type="OMA" id="CRDQQIL"/>
<dbReference type="InterPro" id="IPR007650">
    <property type="entry name" value="Zf-FLZ_dom"/>
</dbReference>
<feature type="chain" id="PRO_5002363869" description="FLZ-type domain-containing protein" evidence="4">
    <location>
        <begin position="24"/>
        <end position="433"/>
    </location>
</feature>
<evidence type="ECO:0000313" key="6">
    <source>
        <dbReference type="EnsemblPlants" id="OPUNC01G05060.1"/>
    </source>
</evidence>
<comment type="similarity">
    <text evidence="1">Belongs to the FLZ family.</text>
</comment>
<evidence type="ECO:0000256" key="1">
    <source>
        <dbReference type="ARBA" id="ARBA00009374"/>
    </source>
</evidence>
<feature type="domain" description="FLZ-type" evidence="5">
    <location>
        <begin position="361"/>
        <end position="404"/>
    </location>
</feature>
<dbReference type="HOGENOM" id="CLU_052134_3_0_1"/>
<feature type="zinc finger region" description="FLZ-type" evidence="3">
    <location>
        <begin position="361"/>
        <end position="404"/>
    </location>
</feature>
<dbReference type="Proteomes" id="UP000026962">
    <property type="component" value="Chromosome 1"/>
</dbReference>